<name>A0A2C5YHT9_9HYPO</name>
<reference evidence="2 3" key="1">
    <citation type="submission" date="2017-06" db="EMBL/GenBank/DDBJ databases">
        <title>Ant-infecting Ophiocordyceps genomes reveal a high diversity of potential behavioral manipulation genes and a possible major role for enterotoxins.</title>
        <authorList>
            <person name="De Bekker C."/>
            <person name="Evans H.C."/>
            <person name="Brachmann A."/>
            <person name="Hughes D.P."/>
        </authorList>
    </citation>
    <scope>NUCLEOTIDE SEQUENCE [LARGE SCALE GENOMIC DNA]</scope>
    <source>
        <strain evidence="2 3">Map64</strain>
    </source>
</reference>
<evidence type="ECO:0000313" key="3">
    <source>
        <dbReference type="Proteomes" id="UP000226192"/>
    </source>
</evidence>
<gene>
    <name evidence="2" type="ORF">CDD81_6946</name>
</gene>
<organism evidence="2 3">
    <name type="scientific">Ophiocordyceps australis</name>
    <dbReference type="NCBI Taxonomy" id="1399860"/>
    <lineage>
        <taxon>Eukaryota</taxon>
        <taxon>Fungi</taxon>
        <taxon>Dikarya</taxon>
        <taxon>Ascomycota</taxon>
        <taxon>Pezizomycotina</taxon>
        <taxon>Sordariomycetes</taxon>
        <taxon>Hypocreomycetidae</taxon>
        <taxon>Hypocreales</taxon>
        <taxon>Ophiocordycipitaceae</taxon>
        <taxon>Ophiocordyceps</taxon>
    </lineage>
</organism>
<dbReference type="AlphaFoldDB" id="A0A2C5YHT9"/>
<dbReference type="Proteomes" id="UP000226192">
    <property type="component" value="Unassembled WGS sequence"/>
</dbReference>
<comment type="caution">
    <text evidence="2">The sequence shown here is derived from an EMBL/GenBank/DDBJ whole genome shotgun (WGS) entry which is preliminary data.</text>
</comment>
<dbReference type="EMBL" id="NJET01000007">
    <property type="protein sequence ID" value="PHH66471.1"/>
    <property type="molecule type" value="Genomic_DNA"/>
</dbReference>
<protein>
    <submittedName>
        <fullName evidence="2">Uncharacterized protein</fullName>
    </submittedName>
</protein>
<feature type="region of interest" description="Disordered" evidence="1">
    <location>
        <begin position="1"/>
        <end position="22"/>
    </location>
</feature>
<evidence type="ECO:0000313" key="2">
    <source>
        <dbReference type="EMBL" id="PHH66471.1"/>
    </source>
</evidence>
<proteinExistence type="predicted"/>
<sequence length="134" mass="14592">MQTGHLPAAHARAHARTHDGARDATRQKMAGCAYSYSPGLPSPPVSHDETTGSWLTTEPAPTRPFFFSPCPSCLPIKVWGLQALSTGCVNGMLPAWRRSEYMCTPGRDAWLHEGQTLARHISLCWLSAGYLLAS</sequence>
<evidence type="ECO:0000256" key="1">
    <source>
        <dbReference type="SAM" id="MobiDB-lite"/>
    </source>
</evidence>
<keyword evidence="3" id="KW-1185">Reference proteome</keyword>
<accession>A0A2C5YHT9</accession>